<proteinExistence type="predicted"/>
<evidence type="ECO:0000313" key="2">
    <source>
        <dbReference type="Proteomes" id="UP001265315"/>
    </source>
</evidence>
<evidence type="ECO:0000313" key="1">
    <source>
        <dbReference type="EMBL" id="MDR6705283.1"/>
    </source>
</evidence>
<protein>
    <submittedName>
        <fullName evidence="1">Uncharacterized protein</fullName>
    </submittedName>
</protein>
<name>A0AAW8M1H6_AGRTU</name>
<sequence>MTLAERALAKAGSVIERVASADPDKAERLGEKIKGIVGEKLFDKIEGFAEVADDARVNREKDSIRREMMLRAMVGGSERDFTRGDRSSGRGL</sequence>
<organism evidence="1 2">
    <name type="scientific">Agrobacterium tumefaciens</name>
    <dbReference type="NCBI Taxonomy" id="358"/>
    <lineage>
        <taxon>Bacteria</taxon>
        <taxon>Pseudomonadati</taxon>
        <taxon>Pseudomonadota</taxon>
        <taxon>Alphaproteobacteria</taxon>
        <taxon>Hyphomicrobiales</taxon>
        <taxon>Rhizobiaceae</taxon>
        <taxon>Rhizobium/Agrobacterium group</taxon>
        <taxon>Agrobacterium</taxon>
        <taxon>Agrobacterium tumefaciens complex</taxon>
    </lineage>
</organism>
<reference evidence="1" key="1">
    <citation type="submission" date="2023-07" db="EMBL/GenBank/DDBJ databases">
        <title>Sorghum-associated microbial communities from plants grown in Nebraska, USA.</title>
        <authorList>
            <person name="Schachtman D."/>
        </authorList>
    </citation>
    <scope>NUCLEOTIDE SEQUENCE</scope>
    <source>
        <strain evidence="1">1457</strain>
    </source>
</reference>
<dbReference type="EMBL" id="JAVDSW010000009">
    <property type="protein sequence ID" value="MDR6705283.1"/>
    <property type="molecule type" value="Genomic_DNA"/>
</dbReference>
<accession>A0AAW8M1H6</accession>
<comment type="caution">
    <text evidence="1">The sequence shown here is derived from an EMBL/GenBank/DDBJ whole genome shotgun (WGS) entry which is preliminary data.</text>
</comment>
<gene>
    <name evidence="1" type="ORF">J2W61_005158</name>
</gene>
<dbReference type="Proteomes" id="UP001265315">
    <property type="component" value="Unassembled WGS sequence"/>
</dbReference>
<dbReference type="AlphaFoldDB" id="A0AAW8M1H6"/>
<dbReference type="RefSeq" id="WP_111794402.1">
    <property type="nucleotide sequence ID" value="NZ_JAGIPM010000014.1"/>
</dbReference>